<comment type="function">
    <text evidence="9">Acts as a magnesium transporter.</text>
</comment>
<dbReference type="HOGENOM" id="CLU_037408_2_2_11"/>
<dbReference type="GO" id="GO:0005886">
    <property type="term" value="C:plasma membrane"/>
    <property type="evidence" value="ECO:0007669"/>
    <property type="project" value="UniProtKB-SubCell"/>
</dbReference>
<dbReference type="PANTHER" id="PTHR43773:SF1">
    <property type="entry name" value="MAGNESIUM TRANSPORTER MGTE"/>
    <property type="match status" value="1"/>
</dbReference>
<accession>A0A0B6TST5</accession>
<evidence type="ECO:0000256" key="5">
    <source>
        <dbReference type="ARBA" id="ARBA00022842"/>
    </source>
</evidence>
<dbReference type="InterPro" id="IPR006669">
    <property type="entry name" value="MgtE_transporter"/>
</dbReference>
<keyword evidence="7 9" id="KW-0472">Membrane</keyword>
<dbReference type="Gene3D" id="1.10.357.20">
    <property type="entry name" value="SLC41 divalent cation transporters, integral membrane domain"/>
    <property type="match status" value="1"/>
</dbReference>
<feature type="transmembrane region" description="Helical" evidence="9">
    <location>
        <begin position="309"/>
        <end position="326"/>
    </location>
</feature>
<dbReference type="SMART" id="SM00116">
    <property type="entry name" value="CBS"/>
    <property type="match status" value="2"/>
</dbReference>
<dbReference type="InterPro" id="IPR006668">
    <property type="entry name" value="Mg_transptr_MgtE_intracell_dom"/>
</dbReference>
<protein>
    <recommendedName>
        <fullName evidence="9">Magnesium transporter MgtE</fullName>
    </recommendedName>
</protein>
<evidence type="ECO:0000256" key="2">
    <source>
        <dbReference type="ARBA" id="ARBA00009749"/>
    </source>
</evidence>
<feature type="domain" description="CBS" evidence="10">
    <location>
        <begin position="202"/>
        <end position="258"/>
    </location>
</feature>
<keyword evidence="9" id="KW-0479">Metal-binding</keyword>
<proteinExistence type="inferred from homology"/>
<dbReference type="Pfam" id="PF03448">
    <property type="entry name" value="MgtE_N"/>
    <property type="match status" value="1"/>
</dbReference>
<dbReference type="InterPro" id="IPR046342">
    <property type="entry name" value="CBS_dom_sf"/>
</dbReference>
<keyword evidence="3 9" id="KW-0813">Transport</keyword>
<evidence type="ECO:0000259" key="10">
    <source>
        <dbReference type="PROSITE" id="PS51371"/>
    </source>
</evidence>
<reference evidence="11 12" key="1">
    <citation type="submission" date="2014-05" db="EMBL/GenBank/DDBJ databases">
        <title>Complete genome sequence of Corynebacterium marinum DSM 44953.</title>
        <authorList>
            <person name="Schaffert L."/>
            <person name="Albersmeier A."/>
            <person name="Kalinowski J."/>
            <person name="Ruckert C."/>
        </authorList>
    </citation>
    <scope>NUCLEOTIDE SEQUENCE [LARGE SCALE GENOMIC DNA]</scope>
    <source>
        <strain evidence="11 12">DSM 44953</strain>
    </source>
</reference>
<dbReference type="Proteomes" id="UP000031928">
    <property type="component" value="Chromosome"/>
</dbReference>
<name>A0A0B6TST5_9CORY</name>
<dbReference type="InterPro" id="IPR006667">
    <property type="entry name" value="SLC41_membr_dom"/>
</dbReference>
<gene>
    <name evidence="11" type="ORF">B840_00895</name>
</gene>
<feature type="domain" description="CBS" evidence="10">
    <location>
        <begin position="139"/>
        <end position="201"/>
    </location>
</feature>
<keyword evidence="9" id="KW-1003">Cell membrane</keyword>
<dbReference type="CDD" id="cd04606">
    <property type="entry name" value="CBS_pair_Mg_transporter"/>
    <property type="match status" value="1"/>
</dbReference>
<evidence type="ECO:0000256" key="9">
    <source>
        <dbReference type="RuleBase" id="RU362011"/>
    </source>
</evidence>
<dbReference type="KEGG" id="cmq:B840_00895"/>
<dbReference type="NCBIfam" id="TIGR00400">
    <property type="entry name" value="mgtE"/>
    <property type="match status" value="1"/>
</dbReference>
<keyword evidence="5 9" id="KW-0460">Magnesium</keyword>
<dbReference type="InterPro" id="IPR038076">
    <property type="entry name" value="MgtE_N_sf"/>
</dbReference>
<dbReference type="SUPFAM" id="SSF161093">
    <property type="entry name" value="MgtE membrane domain-like"/>
    <property type="match status" value="1"/>
</dbReference>
<comment type="subunit">
    <text evidence="9">Homodimer.</text>
</comment>
<keyword evidence="8" id="KW-0129">CBS domain</keyword>
<evidence type="ECO:0000256" key="4">
    <source>
        <dbReference type="ARBA" id="ARBA00022692"/>
    </source>
</evidence>
<dbReference type="Gene3D" id="3.10.580.10">
    <property type="entry name" value="CBS-domain"/>
    <property type="match status" value="1"/>
</dbReference>
<dbReference type="PANTHER" id="PTHR43773">
    <property type="entry name" value="MAGNESIUM TRANSPORTER MGTE"/>
    <property type="match status" value="1"/>
</dbReference>
<feature type="transmembrane region" description="Helical" evidence="9">
    <location>
        <begin position="286"/>
        <end position="303"/>
    </location>
</feature>
<evidence type="ECO:0000256" key="6">
    <source>
        <dbReference type="ARBA" id="ARBA00022989"/>
    </source>
</evidence>
<dbReference type="Gene3D" id="1.25.60.10">
    <property type="entry name" value="MgtE N-terminal domain-like"/>
    <property type="match status" value="1"/>
</dbReference>
<feature type="transmembrane region" description="Helical" evidence="9">
    <location>
        <begin position="388"/>
        <end position="412"/>
    </location>
</feature>
<evidence type="ECO:0000256" key="3">
    <source>
        <dbReference type="ARBA" id="ARBA00022448"/>
    </source>
</evidence>
<dbReference type="InterPro" id="IPR036739">
    <property type="entry name" value="SLC41_membr_dom_sf"/>
</dbReference>
<dbReference type="AlphaFoldDB" id="A0A0B6TST5"/>
<dbReference type="PROSITE" id="PS51371">
    <property type="entry name" value="CBS"/>
    <property type="match status" value="2"/>
</dbReference>
<dbReference type="SUPFAM" id="SSF158791">
    <property type="entry name" value="MgtE N-terminal domain-like"/>
    <property type="match status" value="1"/>
</dbReference>
<evidence type="ECO:0000256" key="7">
    <source>
        <dbReference type="ARBA" id="ARBA00023136"/>
    </source>
</evidence>
<dbReference type="SMART" id="SM00924">
    <property type="entry name" value="MgtE_N"/>
    <property type="match status" value="1"/>
</dbReference>
<evidence type="ECO:0000256" key="8">
    <source>
        <dbReference type="PROSITE-ProRule" id="PRU00703"/>
    </source>
</evidence>
<comment type="similarity">
    <text evidence="2 9">Belongs to the SLC41A transporter family.</text>
</comment>
<dbReference type="EMBL" id="CP007790">
    <property type="protein sequence ID" value="AJK67816.1"/>
    <property type="molecule type" value="Genomic_DNA"/>
</dbReference>
<organism evidence="11 12">
    <name type="scientific">Corynebacterium marinum DSM 44953</name>
    <dbReference type="NCBI Taxonomy" id="1224162"/>
    <lineage>
        <taxon>Bacteria</taxon>
        <taxon>Bacillati</taxon>
        <taxon>Actinomycetota</taxon>
        <taxon>Actinomycetes</taxon>
        <taxon>Mycobacteriales</taxon>
        <taxon>Corynebacteriaceae</taxon>
        <taxon>Corynebacterium</taxon>
    </lineage>
</organism>
<dbReference type="Pfam" id="PF01769">
    <property type="entry name" value="MgtE"/>
    <property type="match status" value="1"/>
</dbReference>
<dbReference type="InterPro" id="IPR000644">
    <property type="entry name" value="CBS_dom"/>
</dbReference>
<feature type="transmembrane region" description="Helical" evidence="9">
    <location>
        <begin position="362"/>
        <end position="382"/>
    </location>
</feature>
<dbReference type="GO" id="GO:0046872">
    <property type="term" value="F:metal ion binding"/>
    <property type="evidence" value="ECO:0007669"/>
    <property type="project" value="UniProtKB-KW"/>
</dbReference>
<keyword evidence="4 9" id="KW-0812">Transmembrane</keyword>
<dbReference type="GO" id="GO:0015095">
    <property type="term" value="F:magnesium ion transmembrane transporter activity"/>
    <property type="evidence" value="ECO:0007669"/>
    <property type="project" value="UniProtKB-UniRule"/>
</dbReference>
<keyword evidence="6 9" id="KW-1133">Transmembrane helix</keyword>
<keyword evidence="12" id="KW-1185">Reference proteome</keyword>
<evidence type="ECO:0000313" key="11">
    <source>
        <dbReference type="EMBL" id="AJK67816.1"/>
    </source>
</evidence>
<dbReference type="RefSeq" id="WP_229676552.1">
    <property type="nucleotide sequence ID" value="NZ_CP007790.1"/>
</dbReference>
<comment type="subcellular location">
    <subcellularLocation>
        <location evidence="9">Cell membrane</location>
        <topology evidence="9">Multi-pass membrane protein</topology>
    </subcellularLocation>
    <subcellularLocation>
        <location evidence="1">Membrane</location>
        <topology evidence="1">Multi-pass membrane protein</topology>
    </subcellularLocation>
</comment>
<sequence>MTDVDALERILRSAEDIPPERAAEIAARLEKTPIQEVVRLVERSTATRAAVVLRLLSRRRSIAVFDALDAAHQADLIDALGDRAVYEFFAELDPDDRVSLLDELPAEIAGRLLRTLDGSEREITGVVLGYPKGSIGRRMSPEVPHLYEDMSVDETMDKLRRVADDVETIYTLPIISRDRTLVGVISLRELFTAEGSAGVAELMAEPVFASAHDEAEETARWFLPLDILAMPIVDDSGRLVGILTFDDAVDIVEDADSEDTARSGAHEPLQQPYLSTPLLRVVRSRIVWLLVLAVSALLTVQVLDTFEDTLAAAVVLSLFIPLLTGTGGNTGNQAATTVTRALALGDVRPRDVLSVAWREVRVGMLLGALLGTIGLGLASLVYGLDIGIVIGSTLFLVCTMSATVGGVMPIIAKKVGADPAVFSNPFISTLSDATGLIVYFLIAKTVLGL</sequence>
<evidence type="ECO:0000256" key="1">
    <source>
        <dbReference type="ARBA" id="ARBA00004141"/>
    </source>
</evidence>
<dbReference type="Pfam" id="PF00571">
    <property type="entry name" value="CBS"/>
    <property type="match status" value="2"/>
</dbReference>
<dbReference type="SUPFAM" id="SSF54631">
    <property type="entry name" value="CBS-domain pair"/>
    <property type="match status" value="1"/>
</dbReference>
<evidence type="ECO:0000313" key="12">
    <source>
        <dbReference type="Proteomes" id="UP000031928"/>
    </source>
</evidence>
<feature type="transmembrane region" description="Helical" evidence="9">
    <location>
        <begin position="424"/>
        <end position="442"/>
    </location>
</feature>